<comment type="caution">
    <text evidence="7">The sequence shown here is derived from an EMBL/GenBank/DDBJ whole genome shotgun (WGS) entry which is preliminary data.</text>
</comment>
<evidence type="ECO:0000256" key="4">
    <source>
        <dbReference type="ARBA" id="ARBA00022643"/>
    </source>
</evidence>
<dbReference type="GO" id="GO:0022900">
    <property type="term" value="P:electron transport chain"/>
    <property type="evidence" value="ECO:0007669"/>
    <property type="project" value="InterPro"/>
</dbReference>
<keyword evidence="4" id="KW-0288">FMN</keyword>
<dbReference type="GO" id="GO:0010181">
    <property type="term" value="F:FMN binding"/>
    <property type="evidence" value="ECO:0007669"/>
    <property type="project" value="InterPro"/>
</dbReference>
<keyword evidence="1" id="KW-0813">Transport</keyword>
<dbReference type="GO" id="GO:0005886">
    <property type="term" value="C:plasma membrane"/>
    <property type="evidence" value="ECO:0007669"/>
    <property type="project" value="InterPro"/>
</dbReference>
<keyword evidence="3" id="KW-0285">Flavoprotein</keyword>
<dbReference type="AlphaFoldDB" id="X0UHV1"/>
<evidence type="ECO:0000256" key="1">
    <source>
        <dbReference type="ARBA" id="ARBA00022448"/>
    </source>
</evidence>
<reference evidence="7" key="1">
    <citation type="journal article" date="2014" name="Front. Microbiol.">
        <title>High frequency of phylogenetically diverse reductive dehalogenase-homologous genes in deep subseafloor sedimentary metagenomes.</title>
        <authorList>
            <person name="Kawai M."/>
            <person name="Futagami T."/>
            <person name="Toyoda A."/>
            <person name="Takaki Y."/>
            <person name="Nishi S."/>
            <person name="Hori S."/>
            <person name="Arai W."/>
            <person name="Tsubouchi T."/>
            <person name="Morono Y."/>
            <person name="Uchiyama I."/>
            <person name="Ito T."/>
            <person name="Fujiyama A."/>
            <person name="Inagaki F."/>
            <person name="Takami H."/>
        </authorList>
    </citation>
    <scope>NUCLEOTIDE SEQUENCE</scope>
    <source>
        <strain evidence="7">Expedition CK06-06</strain>
    </source>
</reference>
<gene>
    <name evidence="7" type="ORF">S01H1_22019</name>
</gene>
<sequence>ENLQTSEVESIEGYKVYRVVGSPEGGKEMLLGWAYVAKGKGFGGDIKLLIGLNPQADALVGIDVLEDVETPGFGNYINDEERWKSKFRPRDGKTLSLDRNLVVIKTTPEKPYQIQAITGATISSKAVVAVINDTAGKVAAQIKQED</sequence>
<evidence type="ECO:0000256" key="2">
    <source>
        <dbReference type="ARBA" id="ARBA00022553"/>
    </source>
</evidence>
<feature type="non-terminal residue" evidence="7">
    <location>
        <position position="1"/>
    </location>
</feature>
<dbReference type="GO" id="GO:0009055">
    <property type="term" value="F:electron transfer activity"/>
    <property type="evidence" value="ECO:0007669"/>
    <property type="project" value="InterPro"/>
</dbReference>
<dbReference type="EMBL" id="BARS01012331">
    <property type="protein sequence ID" value="GAF98876.1"/>
    <property type="molecule type" value="Genomic_DNA"/>
</dbReference>
<dbReference type="InterPro" id="IPR010209">
    <property type="entry name" value="Ion_transpt_RnfG/RsxG"/>
</dbReference>
<proteinExistence type="predicted"/>
<dbReference type="PANTHER" id="PTHR36118">
    <property type="entry name" value="ION-TRANSLOCATING OXIDOREDUCTASE COMPLEX SUBUNIT G"/>
    <property type="match status" value="1"/>
</dbReference>
<protein>
    <recommendedName>
        <fullName evidence="6">FMN-binding domain-containing protein</fullName>
    </recommendedName>
</protein>
<evidence type="ECO:0000259" key="6">
    <source>
        <dbReference type="SMART" id="SM00900"/>
    </source>
</evidence>
<organism evidence="7">
    <name type="scientific">marine sediment metagenome</name>
    <dbReference type="NCBI Taxonomy" id="412755"/>
    <lineage>
        <taxon>unclassified sequences</taxon>
        <taxon>metagenomes</taxon>
        <taxon>ecological metagenomes</taxon>
    </lineage>
</organism>
<evidence type="ECO:0000256" key="3">
    <source>
        <dbReference type="ARBA" id="ARBA00022630"/>
    </source>
</evidence>
<dbReference type="Pfam" id="PF04205">
    <property type="entry name" value="FMN_bind"/>
    <property type="match status" value="1"/>
</dbReference>
<accession>X0UHV1</accession>
<dbReference type="InterPro" id="IPR007329">
    <property type="entry name" value="FMN-bd"/>
</dbReference>
<keyword evidence="5" id="KW-0249">Electron transport</keyword>
<dbReference type="SMART" id="SM00900">
    <property type="entry name" value="FMN_bind"/>
    <property type="match status" value="1"/>
</dbReference>
<name>X0UHV1_9ZZZZ</name>
<keyword evidence="2" id="KW-0597">Phosphoprotein</keyword>
<dbReference type="PANTHER" id="PTHR36118:SF1">
    <property type="entry name" value="ION-TRANSLOCATING OXIDOREDUCTASE COMPLEX SUBUNIT G"/>
    <property type="match status" value="1"/>
</dbReference>
<evidence type="ECO:0000313" key="7">
    <source>
        <dbReference type="EMBL" id="GAF98876.1"/>
    </source>
</evidence>
<feature type="domain" description="FMN-binding" evidence="6">
    <location>
        <begin position="41"/>
        <end position="138"/>
    </location>
</feature>
<evidence type="ECO:0000256" key="5">
    <source>
        <dbReference type="ARBA" id="ARBA00022982"/>
    </source>
</evidence>